<dbReference type="VEuPathDB" id="FungiDB:AB675_8703"/>
<dbReference type="EMBL" id="LFJN01000003">
    <property type="protein sequence ID" value="KPI44568.1"/>
    <property type="molecule type" value="Genomic_DNA"/>
</dbReference>
<comment type="caution">
    <text evidence="2">The sequence shown here is derived from an EMBL/GenBank/DDBJ whole genome shotgun (WGS) entry which is preliminary data.</text>
</comment>
<gene>
    <name evidence="2" type="ORF">AB675_8703</name>
</gene>
<reference evidence="2 3" key="1">
    <citation type="submission" date="2015-06" db="EMBL/GenBank/DDBJ databases">
        <title>Draft genome of the ant-associated black yeast Phialophora attae CBS 131958.</title>
        <authorList>
            <person name="Moreno L.F."/>
            <person name="Stielow B.J."/>
            <person name="de Hoog S."/>
            <person name="Vicente V.A."/>
            <person name="Weiss V.A."/>
            <person name="de Vries M."/>
            <person name="Cruz L.M."/>
            <person name="Souza E.M."/>
        </authorList>
    </citation>
    <scope>NUCLEOTIDE SEQUENCE [LARGE SCALE GENOMIC DNA]</scope>
    <source>
        <strain evidence="2 3">CBS 131958</strain>
    </source>
</reference>
<dbReference type="RefSeq" id="XP_018004531.1">
    <property type="nucleotide sequence ID" value="XM_018149172.1"/>
</dbReference>
<sequence length="612" mass="69202">MQYAYQQHVREVDDIAASQLIGNSYADRHSKRYGTPWTGVNTTATSGVQPLQPAVPSAPPIAHNPAPNPPQPTQGPSGLSNTVASASDEMDIDIEGDDRSQLMTLATETRMQTIRELVQRKTPDYYGLTKLVPETIDRSLFASNRKLRHETFDYLAKQVLVIKLDIHTESDFDLMRHEMSIAAIPFLRVPDDLDTDKTISLRTTSVHMVLEIANEGSTHRNLFSHVHSVVTCIYEYRTFRELVEQLEIATDARQLQRLAVTYTNRESTPNQDKDILDVLDILSLLRGIPNAMFFGFESAYSQMVAQNMQRPAWVEACMLDRDSHGLWPIDAHAADFRLLYVYHRILQAMDIIYLESGNQSRALQELGLIEAHISRERALFDDHDDPLWHDLARYASDCCNLLLKKLLLVILSDADREQKLAAIASNELNYISELQSDELGARHTQAFRAEEYAVSAAMTLWSKRIGEVLDSPESFMSRFKALEEAADETARAVAMYHPEWAALKELEQSCLRWLRAFPDEVAAEGRRSIWFGYRAFHEEQGDETVVADELLEAATSTFEDGPSDGEMFTAEVRRLSSIVSEAALSFPVDIPDPYIDVQTENVEISIDEDDEV</sequence>
<evidence type="ECO:0000313" key="3">
    <source>
        <dbReference type="Proteomes" id="UP000038010"/>
    </source>
</evidence>
<evidence type="ECO:0000256" key="1">
    <source>
        <dbReference type="SAM" id="MobiDB-lite"/>
    </source>
</evidence>
<dbReference type="GeneID" id="28741052"/>
<name>A0A0N0NR17_9EURO</name>
<accession>A0A0N0NR17</accession>
<proteinExistence type="predicted"/>
<evidence type="ECO:0000313" key="2">
    <source>
        <dbReference type="EMBL" id="KPI44568.1"/>
    </source>
</evidence>
<keyword evidence="3" id="KW-1185">Reference proteome</keyword>
<dbReference type="AlphaFoldDB" id="A0A0N0NR17"/>
<dbReference type="Proteomes" id="UP000038010">
    <property type="component" value="Unassembled WGS sequence"/>
</dbReference>
<organism evidence="2 3">
    <name type="scientific">Cyphellophora attinorum</name>
    <dbReference type="NCBI Taxonomy" id="1664694"/>
    <lineage>
        <taxon>Eukaryota</taxon>
        <taxon>Fungi</taxon>
        <taxon>Dikarya</taxon>
        <taxon>Ascomycota</taxon>
        <taxon>Pezizomycotina</taxon>
        <taxon>Eurotiomycetes</taxon>
        <taxon>Chaetothyriomycetidae</taxon>
        <taxon>Chaetothyriales</taxon>
        <taxon>Cyphellophoraceae</taxon>
        <taxon>Cyphellophora</taxon>
    </lineage>
</organism>
<feature type="compositionally biased region" description="Polar residues" evidence="1">
    <location>
        <begin position="38"/>
        <end position="49"/>
    </location>
</feature>
<feature type="region of interest" description="Disordered" evidence="1">
    <location>
        <begin position="28"/>
        <end position="84"/>
    </location>
</feature>
<protein>
    <submittedName>
        <fullName evidence="2">Uncharacterized protein</fullName>
    </submittedName>
</protein>